<dbReference type="GO" id="GO:0043066">
    <property type="term" value="P:negative regulation of apoptotic process"/>
    <property type="evidence" value="ECO:0007669"/>
    <property type="project" value="TreeGrafter"/>
</dbReference>
<dbReference type="Pfam" id="PF00653">
    <property type="entry name" value="BIR"/>
    <property type="match status" value="3"/>
</dbReference>
<accession>A0A1B0ARP0</accession>
<name>A0A1B0ARP0_9MUSC</name>
<dbReference type="GO" id="GO:0031398">
    <property type="term" value="P:positive regulation of protein ubiquitination"/>
    <property type="evidence" value="ECO:0007669"/>
    <property type="project" value="TreeGrafter"/>
</dbReference>
<sequence>MNVEFFNEEARLRSFVSWPANTPVNPRQLAECGFYASGPFLEAECNWCHCRISNWEYGDVVERRHRIVSPQCEFITNRSCCGNVSMQLPTDGDSSQPLSSSGVINQSSDQRNFPDLMIESNRLATFKNWPNPNISPVSLAKAGFFYLNRSDEVKCVWCKGVIAQWEKQDNAFEEHRRFFPDCPRVQLGPLIEMASDGIRDLGIQQISPPKNSKYSSLDARLRTYNNWPIPDIQKPVALAEAGLYYQEVDDQVRCFHCNMGLRSWEKEDDPWFEHAKWYPQCPFVRLVKGNTYIQQVQDLMKQSIERENQMSSVPMTIEEAMATGPVRQALEMGIDAGAIRSRTQRQLSVTGYPYATVEDLIKAVFDDRDSEDPIEYAIPALGSDCTGILSNNSRTMINGINGDIAASVSVVRGNDRLQRDSTYRLETPSRDVVISGDEKPSLKSCDKFQDKSLADNKDALTAGRSSPSRLTLEEENRKLKDARLCKVCLDEEVGVVYLPCGHLVTCVQCAPGVEQCPVCRTTIKGFVRTFFS</sequence>
<dbReference type="FunFam" id="3.30.40.10:FF:000184">
    <property type="entry name" value="Baculoviral IAP repeat containing 2"/>
    <property type="match status" value="1"/>
</dbReference>
<feature type="domain" description="RING-type" evidence="7">
    <location>
        <begin position="485"/>
        <end position="520"/>
    </location>
</feature>
<keyword evidence="5" id="KW-0862">Zinc</keyword>
<dbReference type="GO" id="GO:0051726">
    <property type="term" value="P:regulation of cell cycle"/>
    <property type="evidence" value="ECO:0007669"/>
    <property type="project" value="TreeGrafter"/>
</dbReference>
<dbReference type="GO" id="GO:0004869">
    <property type="term" value="F:cysteine-type endopeptidase inhibitor activity"/>
    <property type="evidence" value="ECO:0007669"/>
    <property type="project" value="UniProtKB-ARBA"/>
</dbReference>
<dbReference type="InterPro" id="IPR001841">
    <property type="entry name" value="Znf_RING"/>
</dbReference>
<evidence type="ECO:0000256" key="2">
    <source>
        <dbReference type="ARBA" id="ARBA00022703"/>
    </source>
</evidence>
<keyword evidence="4 6" id="KW-0863">Zinc-finger</keyword>
<dbReference type="GO" id="GO:0031625">
    <property type="term" value="F:ubiquitin protein ligase binding"/>
    <property type="evidence" value="ECO:0007669"/>
    <property type="project" value="UniProtKB-ARBA"/>
</dbReference>
<dbReference type="CDD" id="cd00022">
    <property type="entry name" value="BIR"/>
    <property type="match status" value="3"/>
</dbReference>
<dbReference type="InterPro" id="IPR050784">
    <property type="entry name" value="IAP"/>
</dbReference>
<dbReference type="Gene3D" id="1.10.8.10">
    <property type="entry name" value="DNA helicase RuvA subunit, C-terminal domain"/>
    <property type="match status" value="1"/>
</dbReference>
<dbReference type="CDD" id="cd14321">
    <property type="entry name" value="UBA_IAPs"/>
    <property type="match status" value="1"/>
</dbReference>
<evidence type="ECO:0000313" key="9">
    <source>
        <dbReference type="Proteomes" id="UP000092460"/>
    </source>
</evidence>
<dbReference type="EnsemblMetazoa" id="GPPI006089-RA">
    <property type="protein sequence ID" value="GPPI006089-PA"/>
    <property type="gene ID" value="GPPI006089"/>
</dbReference>
<evidence type="ECO:0000259" key="7">
    <source>
        <dbReference type="PROSITE" id="PS50089"/>
    </source>
</evidence>
<evidence type="ECO:0000256" key="4">
    <source>
        <dbReference type="ARBA" id="ARBA00022771"/>
    </source>
</evidence>
<keyword evidence="2" id="KW-0053">Apoptosis</keyword>
<dbReference type="CDD" id="cd16713">
    <property type="entry name" value="RING-HC_BIRC2_3_7"/>
    <property type="match status" value="1"/>
</dbReference>
<dbReference type="SUPFAM" id="SSF57924">
    <property type="entry name" value="Inhibitor of apoptosis (IAP) repeat"/>
    <property type="match status" value="3"/>
</dbReference>
<dbReference type="GO" id="GO:0048471">
    <property type="term" value="C:perinuclear region of cytoplasm"/>
    <property type="evidence" value="ECO:0007669"/>
    <property type="project" value="UniProtKB-ARBA"/>
</dbReference>
<dbReference type="GO" id="GO:0070936">
    <property type="term" value="P:protein K48-linked ubiquitination"/>
    <property type="evidence" value="ECO:0007669"/>
    <property type="project" value="UniProtKB-ARBA"/>
</dbReference>
<dbReference type="InterPro" id="IPR011029">
    <property type="entry name" value="DEATH-like_dom_sf"/>
</dbReference>
<dbReference type="GO" id="GO:0089720">
    <property type="term" value="F:caspase binding"/>
    <property type="evidence" value="ECO:0007669"/>
    <property type="project" value="UniProtKB-ARBA"/>
</dbReference>
<evidence type="ECO:0000256" key="3">
    <source>
        <dbReference type="ARBA" id="ARBA00022723"/>
    </source>
</evidence>
<dbReference type="PROSITE" id="PS50089">
    <property type="entry name" value="ZF_RING_2"/>
    <property type="match status" value="1"/>
</dbReference>
<dbReference type="EMBL" id="JXJN01002494">
    <property type="status" value="NOT_ANNOTATED_CDS"/>
    <property type="molecule type" value="Genomic_DNA"/>
</dbReference>
<dbReference type="Gene3D" id="1.10.533.10">
    <property type="entry name" value="Death Domain, Fas"/>
    <property type="match status" value="1"/>
</dbReference>
<dbReference type="GO" id="GO:0022416">
    <property type="term" value="P:chaeta development"/>
    <property type="evidence" value="ECO:0007669"/>
    <property type="project" value="UniProtKB-ARBA"/>
</dbReference>
<dbReference type="GO" id="GO:0006915">
    <property type="term" value="P:apoptotic process"/>
    <property type="evidence" value="ECO:0007669"/>
    <property type="project" value="UniProtKB-KW"/>
</dbReference>
<evidence type="ECO:0000256" key="1">
    <source>
        <dbReference type="ARBA" id="ARBA00006672"/>
    </source>
</evidence>
<dbReference type="PROSITE" id="PS50143">
    <property type="entry name" value="BIR_REPEAT_2"/>
    <property type="match status" value="3"/>
</dbReference>
<dbReference type="GO" id="GO:0043027">
    <property type="term" value="F:cysteine-type endopeptidase inhibitor activity involved in apoptotic process"/>
    <property type="evidence" value="ECO:0007669"/>
    <property type="project" value="UniProtKB-ARBA"/>
</dbReference>
<keyword evidence="9" id="KW-1185">Reference proteome</keyword>
<dbReference type="SMART" id="SM00238">
    <property type="entry name" value="BIR"/>
    <property type="match status" value="3"/>
</dbReference>
<evidence type="ECO:0000313" key="8">
    <source>
        <dbReference type="EnsemblMetazoa" id="GPPI006089-PA"/>
    </source>
</evidence>
<evidence type="ECO:0000256" key="6">
    <source>
        <dbReference type="PROSITE-ProRule" id="PRU00175"/>
    </source>
</evidence>
<dbReference type="GO" id="GO:0061630">
    <property type="term" value="F:ubiquitin protein ligase activity"/>
    <property type="evidence" value="ECO:0007669"/>
    <property type="project" value="TreeGrafter"/>
</dbReference>
<dbReference type="InterPro" id="IPR001370">
    <property type="entry name" value="BIR_rpt"/>
</dbReference>
<evidence type="ECO:0000256" key="5">
    <source>
        <dbReference type="ARBA" id="ARBA00022833"/>
    </source>
</evidence>
<dbReference type="Gene3D" id="1.10.1170.10">
    <property type="entry name" value="Inhibitor Of Apoptosis Protein (2mihbC-IAP-1), Chain A"/>
    <property type="match status" value="3"/>
</dbReference>
<dbReference type="SMART" id="SM00184">
    <property type="entry name" value="RING"/>
    <property type="match status" value="1"/>
</dbReference>
<dbReference type="PANTHER" id="PTHR10044">
    <property type="entry name" value="INHIBITOR OF APOPTOSIS"/>
    <property type="match status" value="1"/>
</dbReference>
<protein>
    <recommendedName>
        <fullName evidence="7">RING-type domain-containing protein</fullName>
    </recommendedName>
</protein>
<dbReference type="GO" id="GO:0008270">
    <property type="term" value="F:zinc ion binding"/>
    <property type="evidence" value="ECO:0007669"/>
    <property type="project" value="UniProtKB-KW"/>
</dbReference>
<reference evidence="9" key="1">
    <citation type="submission" date="2015-01" db="EMBL/GenBank/DDBJ databases">
        <authorList>
            <person name="Aksoy S."/>
            <person name="Warren W."/>
            <person name="Wilson R.K."/>
        </authorList>
    </citation>
    <scope>NUCLEOTIDE SEQUENCE [LARGE SCALE GENOMIC DNA]</scope>
    <source>
        <strain evidence="9">IAEA</strain>
    </source>
</reference>
<organism evidence="8 9">
    <name type="scientific">Glossina palpalis gambiensis</name>
    <dbReference type="NCBI Taxonomy" id="67801"/>
    <lineage>
        <taxon>Eukaryota</taxon>
        <taxon>Metazoa</taxon>
        <taxon>Ecdysozoa</taxon>
        <taxon>Arthropoda</taxon>
        <taxon>Hexapoda</taxon>
        <taxon>Insecta</taxon>
        <taxon>Pterygota</taxon>
        <taxon>Neoptera</taxon>
        <taxon>Endopterygota</taxon>
        <taxon>Diptera</taxon>
        <taxon>Brachycera</taxon>
        <taxon>Muscomorpha</taxon>
        <taxon>Hippoboscoidea</taxon>
        <taxon>Glossinidae</taxon>
        <taxon>Glossina</taxon>
    </lineage>
</organism>
<dbReference type="Pfam" id="PF13920">
    <property type="entry name" value="zf-C3HC4_3"/>
    <property type="match status" value="1"/>
</dbReference>
<dbReference type="GO" id="GO:0005634">
    <property type="term" value="C:nucleus"/>
    <property type="evidence" value="ECO:0007669"/>
    <property type="project" value="TreeGrafter"/>
</dbReference>
<dbReference type="GO" id="GO:0005829">
    <property type="term" value="C:cytosol"/>
    <property type="evidence" value="ECO:0007669"/>
    <property type="project" value="UniProtKB-ARBA"/>
</dbReference>
<comment type="similarity">
    <text evidence="1">Belongs to the IAP family.</text>
</comment>
<proteinExistence type="inferred from homology"/>
<dbReference type="Proteomes" id="UP000092460">
    <property type="component" value="Unassembled WGS sequence"/>
</dbReference>
<reference evidence="8" key="2">
    <citation type="submission" date="2020-05" db="UniProtKB">
        <authorList>
            <consortium name="EnsemblMetazoa"/>
        </authorList>
    </citation>
    <scope>IDENTIFICATION</scope>
    <source>
        <strain evidence="8">IAEA</strain>
    </source>
</reference>
<dbReference type="FunFam" id="1.10.1170.10:FF:000002">
    <property type="entry name" value="Baculoviral IAP repeat containing 7"/>
    <property type="match status" value="1"/>
</dbReference>
<dbReference type="FunFam" id="1.10.1170.10:FF:000003">
    <property type="entry name" value="E3 ubiquitin-protein ligase XIAP"/>
    <property type="match status" value="1"/>
</dbReference>
<dbReference type="STRING" id="67801.A0A1B0ARP0"/>
<keyword evidence="3" id="KW-0479">Metal-binding</keyword>
<dbReference type="VEuPathDB" id="VectorBase:GPPI006089"/>
<dbReference type="PANTHER" id="PTHR10044:SF139">
    <property type="entry name" value="DEATH-ASSOCIATED INHIBITOR OF APOPTOSIS 2"/>
    <property type="match status" value="1"/>
</dbReference>
<dbReference type="AlphaFoldDB" id="A0A1B0ARP0"/>
<dbReference type="PROSITE" id="PS01282">
    <property type="entry name" value="BIR_REPEAT_1"/>
    <property type="match status" value="2"/>
</dbReference>